<dbReference type="EMBL" id="CP058560">
    <property type="protein sequence ID" value="QUH23639.1"/>
    <property type="molecule type" value="Genomic_DNA"/>
</dbReference>
<gene>
    <name evidence="2" type="ORF">HYG87_07620</name>
</gene>
<reference evidence="2" key="1">
    <citation type="submission" date="2020-07" db="EMBL/GenBank/DDBJ databases">
        <title>Methanobacterium. sp. MethCan genome.</title>
        <authorList>
            <person name="Postec A."/>
            <person name="Quemeneur M."/>
        </authorList>
    </citation>
    <scope>NUCLEOTIDE SEQUENCE</scope>
    <source>
        <strain evidence="2">MethCAN</strain>
    </source>
</reference>
<dbReference type="OrthoDB" id="77357at2157"/>
<dbReference type="Pfam" id="PF13692">
    <property type="entry name" value="Glyco_trans_1_4"/>
    <property type="match status" value="1"/>
</dbReference>
<dbReference type="Gene3D" id="3.40.50.2000">
    <property type="entry name" value="Glycogen Phosphorylase B"/>
    <property type="match status" value="2"/>
</dbReference>
<organism evidence="2 3">
    <name type="scientific">Methanobacterium alkalithermotolerans</name>
    <dbReference type="NCBI Taxonomy" id="2731220"/>
    <lineage>
        <taxon>Archaea</taxon>
        <taxon>Methanobacteriati</taxon>
        <taxon>Methanobacteriota</taxon>
        <taxon>Methanomada group</taxon>
        <taxon>Methanobacteria</taxon>
        <taxon>Methanobacteriales</taxon>
        <taxon>Methanobacteriaceae</taxon>
        <taxon>Methanobacterium</taxon>
    </lineage>
</organism>
<dbReference type="SUPFAM" id="SSF53756">
    <property type="entry name" value="UDP-Glycosyltransferase/glycogen phosphorylase"/>
    <property type="match status" value="1"/>
</dbReference>
<evidence type="ECO:0000313" key="2">
    <source>
        <dbReference type="EMBL" id="QUH23639.1"/>
    </source>
</evidence>
<dbReference type="PANTHER" id="PTHR21015:SF22">
    <property type="entry name" value="GLYCOSYLTRANSFERASE"/>
    <property type="match status" value="1"/>
</dbReference>
<dbReference type="AlphaFoldDB" id="A0A8T8K6V8"/>
<proteinExistence type="inferred from homology"/>
<protein>
    <submittedName>
        <fullName evidence="2">Glycosyltransferase</fullName>
    </submittedName>
</protein>
<dbReference type="GO" id="GO:0016757">
    <property type="term" value="F:glycosyltransferase activity"/>
    <property type="evidence" value="ECO:0007669"/>
    <property type="project" value="TreeGrafter"/>
</dbReference>
<name>A0A8T8K6V8_9EURY</name>
<dbReference type="RefSeq" id="WP_211532595.1">
    <property type="nucleotide sequence ID" value="NZ_CP058560.1"/>
</dbReference>
<keyword evidence="3" id="KW-1185">Reference proteome</keyword>
<sequence length="352" mass="37906">MKALLMVTGRGMGGDAVTALNISKALTKKGVKCEFVLDRSAPGILLEKNGIKWHKIRIPQAGGHAATKLKLTKAGLKTSIAAMEAVKVIRKSKADVVVGVIGGGAIIGCISAKIARVPGVGVLNTPTDTRVCTRLNASIILPESNIFSQDSLPENLYKCYGPVNPDIIAGNKEEALKKMPESFDPTKNTIIFSSGSSLFEMMAQAAKNISLGEIDANILVVGHPLKEEFLNLFQNTNIIYLGYVDWVNDLLNLADVAVLSDDGVMIHEAIACKVPIVALNGVKYGRYHNMSRIFPGALMESSLENLQDTLKEALSHIGAMKKQAQKYGDDVLHSADKIADIVMEEAKKGRRK</sequence>
<dbReference type="GeneID" id="64820623"/>
<dbReference type="KEGG" id="meme:HYG87_07620"/>
<accession>A0A8T8K6V8</accession>
<dbReference type="Proteomes" id="UP000681041">
    <property type="component" value="Chromosome"/>
</dbReference>
<evidence type="ECO:0000256" key="1">
    <source>
        <dbReference type="ARBA" id="ARBA00006962"/>
    </source>
</evidence>
<dbReference type="PANTHER" id="PTHR21015">
    <property type="entry name" value="UDP-N-ACETYLGLUCOSAMINE--N-ACETYLMURAMYL-(PENTAPEPTIDE) PYROPHOSPHORYL-UNDECAPRENOL N-ACETYLGLUCOSAMINE TRANSFERASE 1"/>
    <property type="match status" value="1"/>
</dbReference>
<comment type="similarity">
    <text evidence="1">Belongs to the glycosyltransferase 28 family.</text>
</comment>
<evidence type="ECO:0000313" key="3">
    <source>
        <dbReference type="Proteomes" id="UP000681041"/>
    </source>
</evidence>